<evidence type="ECO:0000256" key="7">
    <source>
        <dbReference type="HAMAP-Rule" id="MF_00022"/>
    </source>
</evidence>
<comment type="catalytic activity">
    <reaction evidence="7">
        <text>tRNA(Glu) + L-glutamate + ATP = L-glutamyl-tRNA(Glu) + AMP + diphosphate</text>
        <dbReference type="Rhea" id="RHEA:23540"/>
        <dbReference type="Rhea" id="RHEA-COMP:9663"/>
        <dbReference type="Rhea" id="RHEA-COMP:9680"/>
        <dbReference type="ChEBI" id="CHEBI:29985"/>
        <dbReference type="ChEBI" id="CHEBI:30616"/>
        <dbReference type="ChEBI" id="CHEBI:33019"/>
        <dbReference type="ChEBI" id="CHEBI:78442"/>
        <dbReference type="ChEBI" id="CHEBI:78520"/>
        <dbReference type="ChEBI" id="CHEBI:456215"/>
        <dbReference type="EC" id="6.1.1.17"/>
    </reaction>
</comment>
<dbReference type="InterPro" id="IPR033910">
    <property type="entry name" value="GluRS_core"/>
</dbReference>
<accession>A0A1F6Y5U1</accession>
<comment type="function">
    <text evidence="7">Catalyzes the attachment of glutamate to tRNA(Glu) in a two-step reaction: glutamate is first activated by ATP to form Glu-AMP and then transferred to the acceptor end of tRNA(Glu).</text>
</comment>
<keyword evidence="2 7" id="KW-0436">Ligase</keyword>
<evidence type="ECO:0000256" key="1">
    <source>
        <dbReference type="ARBA" id="ARBA00007894"/>
    </source>
</evidence>
<gene>
    <name evidence="7" type="primary">gltX</name>
    <name evidence="10" type="ORF">A3G53_00215</name>
</gene>
<dbReference type="InterPro" id="IPR014729">
    <property type="entry name" value="Rossmann-like_a/b/a_fold"/>
</dbReference>
<protein>
    <recommendedName>
        <fullName evidence="7">Glutamate--tRNA ligase</fullName>
        <ecNumber evidence="7">6.1.1.17</ecNumber>
    </recommendedName>
    <alternativeName>
        <fullName evidence="7">Glutamyl-tRNA synthetase</fullName>
        <shortName evidence="7">GluRS</shortName>
    </alternativeName>
</protein>
<dbReference type="Pfam" id="PF19269">
    <property type="entry name" value="Anticodon_2"/>
    <property type="match status" value="1"/>
</dbReference>
<dbReference type="HAMAP" id="MF_00022">
    <property type="entry name" value="Glu_tRNA_synth_type1"/>
    <property type="match status" value="1"/>
</dbReference>
<evidence type="ECO:0000256" key="5">
    <source>
        <dbReference type="ARBA" id="ARBA00022917"/>
    </source>
</evidence>
<dbReference type="PROSITE" id="PS00178">
    <property type="entry name" value="AA_TRNA_LIGASE_I"/>
    <property type="match status" value="1"/>
</dbReference>
<dbReference type="Pfam" id="PF00749">
    <property type="entry name" value="tRNA-synt_1c"/>
    <property type="match status" value="1"/>
</dbReference>
<reference evidence="10 11" key="1">
    <citation type="journal article" date="2016" name="Nat. Commun.">
        <title>Thousands of microbial genomes shed light on interconnected biogeochemical processes in an aquifer system.</title>
        <authorList>
            <person name="Anantharaman K."/>
            <person name="Brown C.T."/>
            <person name="Hug L.A."/>
            <person name="Sharon I."/>
            <person name="Castelle C.J."/>
            <person name="Probst A.J."/>
            <person name="Thomas B.C."/>
            <person name="Singh A."/>
            <person name="Wilkins M.J."/>
            <person name="Karaoz U."/>
            <person name="Brodie E.L."/>
            <person name="Williams K.H."/>
            <person name="Hubbard S.S."/>
            <person name="Banfield J.F."/>
        </authorList>
    </citation>
    <scope>NUCLEOTIDE SEQUENCE [LARGE SCALE GENOMIC DNA]</scope>
</reference>
<evidence type="ECO:0000259" key="9">
    <source>
        <dbReference type="Pfam" id="PF19269"/>
    </source>
</evidence>
<feature type="domain" description="Glutamyl/glutaminyl-tRNA synthetase class Ib catalytic" evidence="8">
    <location>
        <begin position="8"/>
        <end position="109"/>
    </location>
</feature>
<dbReference type="PRINTS" id="PR00987">
    <property type="entry name" value="TRNASYNTHGLU"/>
</dbReference>
<dbReference type="Gene3D" id="1.10.10.350">
    <property type="match status" value="1"/>
</dbReference>
<dbReference type="SUPFAM" id="SSF48163">
    <property type="entry name" value="An anticodon-binding domain of class I aminoacyl-tRNA synthetases"/>
    <property type="match status" value="1"/>
</dbReference>
<keyword evidence="3 7" id="KW-0547">Nucleotide-binding</keyword>
<evidence type="ECO:0000313" key="10">
    <source>
        <dbReference type="EMBL" id="OGJ01709.1"/>
    </source>
</evidence>
<feature type="short sequence motif" description="'HIGH' region" evidence="7">
    <location>
        <begin position="15"/>
        <end position="25"/>
    </location>
</feature>
<dbReference type="GO" id="GO:0008270">
    <property type="term" value="F:zinc ion binding"/>
    <property type="evidence" value="ECO:0007669"/>
    <property type="project" value="InterPro"/>
</dbReference>
<keyword evidence="6 7" id="KW-0030">Aminoacyl-tRNA synthetase</keyword>
<dbReference type="GO" id="GO:0005524">
    <property type="term" value="F:ATP binding"/>
    <property type="evidence" value="ECO:0007669"/>
    <property type="project" value="UniProtKB-UniRule"/>
</dbReference>
<comment type="caution">
    <text evidence="10">The sequence shown here is derived from an EMBL/GenBank/DDBJ whole genome shotgun (WGS) entry which is preliminary data.</text>
</comment>
<evidence type="ECO:0000313" key="11">
    <source>
        <dbReference type="Proteomes" id="UP000178645"/>
    </source>
</evidence>
<feature type="domain" description="Aminoacyl-tRNA synthetase class I anticodon-binding" evidence="9">
    <location>
        <begin position="285"/>
        <end position="437"/>
    </location>
</feature>
<dbReference type="InterPro" id="IPR020058">
    <property type="entry name" value="Glu/Gln-tRNA-synth_Ib_cat-dom"/>
</dbReference>
<dbReference type="InterPro" id="IPR001412">
    <property type="entry name" value="aa-tRNA-synth_I_CS"/>
</dbReference>
<evidence type="ECO:0000256" key="6">
    <source>
        <dbReference type="ARBA" id="ARBA00023146"/>
    </source>
</evidence>
<dbReference type="GO" id="GO:0005829">
    <property type="term" value="C:cytosol"/>
    <property type="evidence" value="ECO:0007669"/>
    <property type="project" value="TreeGrafter"/>
</dbReference>
<proteinExistence type="inferred from homology"/>
<dbReference type="EMBL" id="MFVU01000020">
    <property type="protein sequence ID" value="OGJ01709.1"/>
    <property type="molecule type" value="Genomic_DNA"/>
</dbReference>
<dbReference type="InterPro" id="IPR020751">
    <property type="entry name" value="aa-tRNA-synth_I_codon-bd_sub2"/>
</dbReference>
<dbReference type="PANTHER" id="PTHR43311:SF2">
    <property type="entry name" value="GLUTAMATE--TRNA LIGASE, MITOCHONDRIAL-RELATED"/>
    <property type="match status" value="1"/>
</dbReference>
<dbReference type="InterPro" id="IPR004527">
    <property type="entry name" value="Glu-tRNA-ligase_bac/mito"/>
</dbReference>
<dbReference type="InterPro" id="IPR045462">
    <property type="entry name" value="aa-tRNA-synth_I_cd-bd"/>
</dbReference>
<comment type="subcellular location">
    <subcellularLocation>
        <location evidence="7">Cytoplasm</location>
    </subcellularLocation>
</comment>
<evidence type="ECO:0000256" key="3">
    <source>
        <dbReference type="ARBA" id="ARBA00022741"/>
    </source>
</evidence>
<dbReference type="PANTHER" id="PTHR43311">
    <property type="entry name" value="GLUTAMATE--TRNA LIGASE"/>
    <property type="match status" value="1"/>
</dbReference>
<dbReference type="CDD" id="cd00808">
    <property type="entry name" value="GluRS_core"/>
    <property type="match status" value="1"/>
</dbReference>
<dbReference type="Gene3D" id="3.40.50.620">
    <property type="entry name" value="HUPs"/>
    <property type="match status" value="2"/>
</dbReference>
<comment type="similarity">
    <text evidence="1 7">Belongs to the class-I aminoacyl-tRNA synthetase family. Glutamate--tRNA ligase type 1 subfamily.</text>
</comment>
<dbReference type="EC" id="6.1.1.17" evidence="7"/>
<dbReference type="Proteomes" id="UP000178645">
    <property type="component" value="Unassembled WGS sequence"/>
</dbReference>
<dbReference type="SUPFAM" id="SSF52374">
    <property type="entry name" value="Nucleotidylyl transferase"/>
    <property type="match status" value="1"/>
</dbReference>
<keyword evidence="4 7" id="KW-0067">ATP-binding</keyword>
<sequence>MGHQDNEKVVTRFAPSPTGLPHLGTAMYALLNYLYAHQNNGKVLMRSENTDPVRSKPEYEKAIIEGLAWLGIKADKFYRQTDRLEIYKKYITKMIADGTAYISLDTNEKGETRDVVRFKNPNKVITFHDSSRGDISVDTTDLKDFIIARDINSPLYHLTVVVDDHETGVTHIIRGEDGLANTPRQILIQEAIGAKRPIYAHYPFILLPNHIKMGKRNGAKSIQEYQQLGYLPEAIVNFTILLAWHPKDDRELFTIPDLLKEFELERIGKSGAILDEKKLNWLNREYIKKLSKEEIEKNILARLPKKMQNVKLVPLIFERISKWGDVNEMVMAGELDFFLKVPVVDKQKLIYKKTPPEKIKNNLELTIKALGNLAENNFTTEDVKNTLMLIANNLESRGELLHPVRYALSGRDQSPDPFIIASILGKDETITRLQKAI</sequence>
<dbReference type="AlphaFoldDB" id="A0A1F6Y5U1"/>
<dbReference type="GO" id="GO:0004818">
    <property type="term" value="F:glutamate-tRNA ligase activity"/>
    <property type="evidence" value="ECO:0007669"/>
    <property type="project" value="UniProtKB-UniRule"/>
</dbReference>
<dbReference type="GO" id="GO:0006424">
    <property type="term" value="P:glutamyl-tRNA aminoacylation"/>
    <property type="evidence" value="ECO:0007669"/>
    <property type="project" value="UniProtKB-UniRule"/>
</dbReference>
<comment type="subunit">
    <text evidence="7">Monomer.</text>
</comment>
<feature type="binding site" evidence="7">
    <location>
        <position position="215"/>
    </location>
    <ligand>
        <name>ATP</name>
        <dbReference type="ChEBI" id="CHEBI:30616"/>
    </ligand>
</feature>
<dbReference type="GO" id="GO:0000049">
    <property type="term" value="F:tRNA binding"/>
    <property type="evidence" value="ECO:0007669"/>
    <property type="project" value="InterPro"/>
</dbReference>
<evidence type="ECO:0000256" key="4">
    <source>
        <dbReference type="ARBA" id="ARBA00022840"/>
    </source>
</evidence>
<evidence type="ECO:0000259" key="8">
    <source>
        <dbReference type="Pfam" id="PF00749"/>
    </source>
</evidence>
<comment type="caution">
    <text evidence="7">Lacks conserved residue(s) required for the propagation of feature annotation.</text>
</comment>
<dbReference type="InterPro" id="IPR049940">
    <property type="entry name" value="GluQ/Sye"/>
</dbReference>
<dbReference type="InterPro" id="IPR008925">
    <property type="entry name" value="aa_tRNA-synth_I_cd-bd_sf"/>
</dbReference>
<organism evidence="10 11">
    <name type="scientific">Candidatus Nomurabacteria bacterium RIFCSPLOWO2_12_FULL_44_11</name>
    <dbReference type="NCBI Taxonomy" id="1801796"/>
    <lineage>
        <taxon>Bacteria</taxon>
        <taxon>Candidatus Nomuraibacteriota</taxon>
    </lineage>
</organism>
<name>A0A1F6Y5U1_9BACT</name>
<keyword evidence="5 7" id="KW-0648">Protein biosynthesis</keyword>
<dbReference type="InterPro" id="IPR000924">
    <property type="entry name" value="Glu/Gln-tRNA-synth"/>
</dbReference>
<evidence type="ECO:0000256" key="2">
    <source>
        <dbReference type="ARBA" id="ARBA00022598"/>
    </source>
</evidence>
<keyword evidence="7" id="KW-0963">Cytoplasm</keyword>